<feature type="compositionally biased region" description="Polar residues" evidence="1">
    <location>
        <begin position="302"/>
        <end position="311"/>
    </location>
</feature>
<dbReference type="EMBL" id="JAUHQC010000011">
    <property type="protein sequence ID" value="MDN4533596.1"/>
    <property type="molecule type" value="Genomic_DNA"/>
</dbReference>
<keyword evidence="5" id="KW-0482">Metalloprotease</keyword>
<dbReference type="Proteomes" id="UP000242470">
    <property type="component" value="Unassembled WGS sequence"/>
</dbReference>
<feature type="compositionally biased region" description="Acidic residues" evidence="1">
    <location>
        <begin position="379"/>
        <end position="396"/>
    </location>
</feature>
<dbReference type="RefSeq" id="WP_059107492.1">
    <property type="nucleotide sequence ID" value="NZ_AP024589.1"/>
</dbReference>
<dbReference type="GO" id="GO:0004175">
    <property type="term" value="F:endopeptidase activity"/>
    <property type="evidence" value="ECO:0007669"/>
    <property type="project" value="UniProtKB-ARBA"/>
</dbReference>
<feature type="compositionally biased region" description="Polar residues" evidence="1">
    <location>
        <begin position="353"/>
        <end position="362"/>
    </location>
</feature>
<dbReference type="EC" id="3.4.-.-" evidence="4"/>
<keyword evidence="2" id="KW-0472">Membrane</keyword>
<feature type="transmembrane region" description="Helical" evidence="2">
    <location>
        <begin position="12"/>
        <end position="30"/>
    </location>
</feature>
<evidence type="ECO:0000256" key="1">
    <source>
        <dbReference type="SAM" id="MobiDB-lite"/>
    </source>
</evidence>
<dbReference type="GO" id="GO:0008237">
    <property type="term" value="F:metallopeptidase activity"/>
    <property type="evidence" value="ECO:0007669"/>
    <property type="project" value="UniProtKB-KW"/>
</dbReference>
<proteinExistence type="predicted"/>
<organism evidence="5 6">
    <name type="scientific">Staphylococcus auricularis</name>
    <dbReference type="NCBI Taxonomy" id="29379"/>
    <lineage>
        <taxon>Bacteria</taxon>
        <taxon>Bacillati</taxon>
        <taxon>Bacillota</taxon>
        <taxon>Bacilli</taxon>
        <taxon>Bacillales</taxon>
        <taxon>Staphylococcaceae</taxon>
        <taxon>Staphylococcus</taxon>
    </lineage>
</organism>
<reference evidence="5 6" key="1">
    <citation type="submission" date="2017-08" db="EMBL/GenBank/DDBJ databases">
        <title>Draft genome sequences of 64 type strains of genus Staph aureus.</title>
        <authorList>
            <person name="Cole K."/>
            <person name="Golubchik T."/>
            <person name="Russell J."/>
            <person name="Foster D."/>
            <person name="Llewelyn M."/>
            <person name="Wilson D."/>
            <person name="Crook D."/>
            <person name="Paul J."/>
        </authorList>
    </citation>
    <scope>NUCLEOTIDE SEQUENCE [LARGE SCALE GENOMIC DNA]</scope>
    <source>
        <strain evidence="5 6">NCTC 12101</strain>
    </source>
</reference>
<dbReference type="Pfam" id="PF02517">
    <property type="entry name" value="Rce1-like"/>
    <property type="match status" value="1"/>
</dbReference>
<dbReference type="InterPro" id="IPR003675">
    <property type="entry name" value="Rce1/LyrA-like_dom"/>
</dbReference>
<feature type="transmembrane region" description="Helical" evidence="2">
    <location>
        <begin position="203"/>
        <end position="222"/>
    </location>
</feature>
<dbReference type="AlphaFoldDB" id="A0AAP8TTE3"/>
<feature type="transmembrane region" description="Helical" evidence="2">
    <location>
        <begin position="234"/>
        <end position="257"/>
    </location>
</feature>
<dbReference type="GO" id="GO:0019087">
    <property type="term" value="P:symbiont-mediated transformation of host cell"/>
    <property type="evidence" value="ECO:0007669"/>
    <property type="project" value="InterPro"/>
</dbReference>
<feature type="region of interest" description="Disordered" evidence="1">
    <location>
        <begin position="302"/>
        <end position="412"/>
    </location>
</feature>
<feature type="transmembrane region" description="Helical" evidence="2">
    <location>
        <begin position="151"/>
        <end position="171"/>
    </location>
</feature>
<evidence type="ECO:0000256" key="2">
    <source>
        <dbReference type="SAM" id="Phobius"/>
    </source>
</evidence>
<gene>
    <name evidence="5" type="ORF">CD158_04695</name>
    <name evidence="4" type="ORF">QYH67_08485</name>
</gene>
<evidence type="ECO:0000313" key="6">
    <source>
        <dbReference type="Proteomes" id="UP000242470"/>
    </source>
</evidence>
<dbReference type="GO" id="GO:0016020">
    <property type="term" value="C:membrane"/>
    <property type="evidence" value="ECO:0007669"/>
    <property type="project" value="InterPro"/>
</dbReference>
<dbReference type="GO" id="GO:0006508">
    <property type="term" value="P:proteolysis"/>
    <property type="evidence" value="ECO:0007669"/>
    <property type="project" value="UniProtKB-KW"/>
</dbReference>
<evidence type="ECO:0000259" key="3">
    <source>
        <dbReference type="Pfam" id="PF02517"/>
    </source>
</evidence>
<keyword evidence="2" id="KW-1133">Transmembrane helix</keyword>
<evidence type="ECO:0000313" key="4">
    <source>
        <dbReference type="EMBL" id="MDN4533596.1"/>
    </source>
</evidence>
<dbReference type="GO" id="GO:0080120">
    <property type="term" value="P:CAAX-box protein maturation"/>
    <property type="evidence" value="ECO:0007669"/>
    <property type="project" value="UniProtKB-ARBA"/>
</dbReference>
<dbReference type="GeneID" id="64981489"/>
<sequence length="412" mass="46510">MDNKRISKFQWAMMIFVFIVIAQLLLPIILKDLQGSTPFKTFVFDLSYLAPFVAAIFCILVFKHRDLQLQGLKFTIDLKVVERILLALILPIIILIICMTAFNTYADSFILLQPNDLSVSISSIIIGQIVMAFIVEFGFRSYLQQIIEMKMNTFFASIVVGVLFAIWNINMSFSMEYTMYNVLYSFTFSLLVGELIRNTEGRTIYIATIFHAAMSIPLVFLFNEELGNVFAMKVIALATTGVTVVYIALSLIIRLIIYLTTKRSLDEVEENNYLDHVNDRSDNESTLESDNDDALNATSTYATTEAQNTSQETDATPTNEATNETPNSSRDQNEQSTETESNETVDTDHTETESTVQSTTDQTETDVPNEAETQPTDVTDNETTEETVTDNDDDNDAIQSEINAAHRHSHRR</sequence>
<dbReference type="EMBL" id="PPQW01000021">
    <property type="protein sequence ID" value="PNZ68068.1"/>
    <property type="molecule type" value="Genomic_DNA"/>
</dbReference>
<keyword evidence="4" id="KW-0378">Hydrolase</keyword>
<feature type="transmembrane region" description="Helical" evidence="2">
    <location>
        <begin position="83"/>
        <end position="105"/>
    </location>
</feature>
<name>A0AAP8TTE3_9STAP</name>
<keyword evidence="4" id="KW-0645">Protease</keyword>
<feature type="transmembrane region" description="Helical" evidence="2">
    <location>
        <begin position="117"/>
        <end position="139"/>
    </location>
</feature>
<protein>
    <submittedName>
        <fullName evidence="4">CPBP family glutamic-type intramembrane protease</fullName>
        <ecNumber evidence="4">3.4.-.-</ecNumber>
    </submittedName>
    <submittedName>
        <fullName evidence="5">CPBP family intramembrane metalloprotease domain-containing protein</fullName>
    </submittedName>
</protein>
<dbReference type="Proteomes" id="UP001171687">
    <property type="component" value="Unassembled WGS sequence"/>
</dbReference>
<feature type="compositionally biased region" description="Low complexity" evidence="1">
    <location>
        <begin position="312"/>
        <end position="327"/>
    </location>
</feature>
<keyword evidence="2" id="KW-0812">Transmembrane</keyword>
<reference evidence="4" key="2">
    <citation type="submission" date="2023-07" db="EMBL/GenBank/DDBJ databases">
        <title>Evaluation of the beneficial properties of pineapple isolates.</title>
        <authorList>
            <person name="Adefiranye O."/>
        </authorList>
    </citation>
    <scope>NUCLEOTIDE SEQUENCE</scope>
    <source>
        <strain evidence="4">PAPLE_T1</strain>
    </source>
</reference>
<comment type="caution">
    <text evidence="5">The sequence shown here is derived from an EMBL/GenBank/DDBJ whole genome shotgun (WGS) entry which is preliminary data.</text>
</comment>
<feature type="transmembrane region" description="Helical" evidence="2">
    <location>
        <begin position="177"/>
        <end position="196"/>
    </location>
</feature>
<evidence type="ECO:0000313" key="5">
    <source>
        <dbReference type="EMBL" id="PNZ68068.1"/>
    </source>
</evidence>
<feature type="transmembrane region" description="Helical" evidence="2">
    <location>
        <begin position="42"/>
        <end position="62"/>
    </location>
</feature>
<feature type="domain" description="CAAX prenyl protease 2/Lysostaphin resistance protein A-like" evidence="3">
    <location>
        <begin position="122"/>
        <end position="214"/>
    </location>
</feature>
<accession>A0AAP8TTE3</accession>